<reference evidence="2 3" key="1">
    <citation type="journal article" date="2016" name="Mol. Biol. Evol.">
        <title>Comparative Genomics of Early-Diverging Mushroom-Forming Fungi Provides Insights into the Origins of Lignocellulose Decay Capabilities.</title>
        <authorList>
            <person name="Nagy L.G."/>
            <person name="Riley R."/>
            <person name="Tritt A."/>
            <person name="Adam C."/>
            <person name="Daum C."/>
            <person name="Floudas D."/>
            <person name="Sun H."/>
            <person name="Yadav J.S."/>
            <person name="Pangilinan J."/>
            <person name="Larsson K.H."/>
            <person name="Matsuura K."/>
            <person name="Barry K."/>
            <person name="Labutti K."/>
            <person name="Kuo R."/>
            <person name="Ohm R.A."/>
            <person name="Bhattacharya S.S."/>
            <person name="Shirouzu T."/>
            <person name="Yoshinaga Y."/>
            <person name="Martin F.M."/>
            <person name="Grigoriev I.V."/>
            <person name="Hibbett D.S."/>
        </authorList>
    </citation>
    <scope>NUCLEOTIDE SEQUENCE [LARGE SCALE GENOMIC DNA]</scope>
    <source>
        <strain evidence="2 3">TUFC12733</strain>
    </source>
</reference>
<feature type="region of interest" description="Disordered" evidence="1">
    <location>
        <begin position="29"/>
        <end position="57"/>
    </location>
</feature>
<dbReference type="AlphaFoldDB" id="A0A167PPZ2"/>
<proteinExistence type="predicted"/>
<sequence>MPSGRSTRRTLASTTNVVTDDLSAVSTVENSSSVASGHIDDGSSTESTIKDDDELPVSHDATTSAVPRSVTPVVTVPVSDDLAHPVTPVKESSSVIKTLVGWLNEAHNLADEDILKALSWKYVEDVGTCLTDGDDVAHLSIIGMISPMWFALSPDGGWEPGNSRSAQFSKHKASAYLVAPLEPPFNSMYDDAMKNFQRLEERGCRDGYEVLSGLKRSGLKVSWPLFEKRPTNPSASFVSEVSQEVPDEPDGEAAWYGWHVCPELAWHLSNIKSTH</sequence>
<dbReference type="OrthoDB" id="3064537at2759"/>
<keyword evidence="3" id="KW-1185">Reference proteome</keyword>
<evidence type="ECO:0000256" key="1">
    <source>
        <dbReference type="SAM" id="MobiDB-lite"/>
    </source>
</evidence>
<organism evidence="2 3">
    <name type="scientific">Calocera viscosa (strain TUFC12733)</name>
    <dbReference type="NCBI Taxonomy" id="1330018"/>
    <lineage>
        <taxon>Eukaryota</taxon>
        <taxon>Fungi</taxon>
        <taxon>Dikarya</taxon>
        <taxon>Basidiomycota</taxon>
        <taxon>Agaricomycotina</taxon>
        <taxon>Dacrymycetes</taxon>
        <taxon>Dacrymycetales</taxon>
        <taxon>Dacrymycetaceae</taxon>
        <taxon>Calocera</taxon>
    </lineage>
</organism>
<evidence type="ECO:0000313" key="2">
    <source>
        <dbReference type="EMBL" id="KZO99017.1"/>
    </source>
</evidence>
<accession>A0A167PPZ2</accession>
<evidence type="ECO:0000313" key="3">
    <source>
        <dbReference type="Proteomes" id="UP000076738"/>
    </source>
</evidence>
<protein>
    <submittedName>
        <fullName evidence="2">Uncharacterized protein</fullName>
    </submittedName>
</protein>
<dbReference type="EMBL" id="KV417273">
    <property type="protein sequence ID" value="KZO99017.1"/>
    <property type="molecule type" value="Genomic_DNA"/>
</dbReference>
<name>A0A167PPZ2_CALVF</name>
<gene>
    <name evidence="2" type="ORF">CALVIDRAFT_525563</name>
</gene>
<dbReference type="Proteomes" id="UP000076738">
    <property type="component" value="Unassembled WGS sequence"/>
</dbReference>